<organism evidence="1 2">
    <name type="scientific">Achromobacter pulmonis</name>
    <dbReference type="NCBI Taxonomy" id="1389932"/>
    <lineage>
        <taxon>Bacteria</taxon>
        <taxon>Pseudomonadati</taxon>
        <taxon>Pseudomonadota</taxon>
        <taxon>Betaproteobacteria</taxon>
        <taxon>Burkholderiales</taxon>
        <taxon>Alcaligenaceae</taxon>
        <taxon>Achromobacter</taxon>
    </lineage>
</organism>
<evidence type="ECO:0000313" key="1">
    <source>
        <dbReference type="EMBL" id="PND34850.1"/>
    </source>
</evidence>
<protein>
    <submittedName>
        <fullName evidence="1">Uncharacterized protein</fullName>
    </submittedName>
</protein>
<reference evidence="1 2" key="1">
    <citation type="submission" date="2018-01" db="EMBL/GenBank/DDBJ databases">
        <title>The draft genome of an aniline degradation strain ANB-1.</title>
        <authorList>
            <person name="Zhang L."/>
            <person name="Jiang J."/>
        </authorList>
    </citation>
    <scope>NUCLEOTIDE SEQUENCE [LARGE SCALE GENOMIC DNA]</scope>
    <source>
        <strain evidence="1 2">ANB-1</strain>
    </source>
</reference>
<gene>
    <name evidence="1" type="ORF">C1I89_00110</name>
</gene>
<sequence length="75" mass="8043">MKCLDLETVSPGVPIVGWLLDGPRPEFTDVISIARRWMVDGQRVTEVVRAENDPQGAMAASGTSIMRACGIAGRS</sequence>
<keyword evidence="2" id="KW-1185">Reference proteome</keyword>
<name>A0A2N8KN38_9BURK</name>
<dbReference type="Proteomes" id="UP000235994">
    <property type="component" value="Unassembled WGS sequence"/>
</dbReference>
<accession>A0A2N8KN38</accession>
<dbReference type="AlphaFoldDB" id="A0A2N8KN38"/>
<dbReference type="EMBL" id="POQS01000001">
    <property type="protein sequence ID" value="PND34850.1"/>
    <property type="molecule type" value="Genomic_DNA"/>
</dbReference>
<evidence type="ECO:0000313" key="2">
    <source>
        <dbReference type="Proteomes" id="UP000235994"/>
    </source>
</evidence>
<dbReference type="RefSeq" id="WP_102770809.1">
    <property type="nucleotide sequence ID" value="NZ_POQS01000001.1"/>
</dbReference>
<comment type="caution">
    <text evidence="1">The sequence shown here is derived from an EMBL/GenBank/DDBJ whole genome shotgun (WGS) entry which is preliminary data.</text>
</comment>
<proteinExistence type="predicted"/>